<dbReference type="Proteomes" id="UP000663193">
    <property type="component" value="Chromosome 4"/>
</dbReference>
<protein>
    <submittedName>
        <fullName evidence="1">Uncharacterized protein</fullName>
    </submittedName>
</protein>
<dbReference type="VEuPathDB" id="FungiDB:JI435_405000"/>
<evidence type="ECO:0000313" key="2">
    <source>
        <dbReference type="Proteomes" id="UP000663193"/>
    </source>
</evidence>
<sequence>MFHQIQSKAHRLE</sequence>
<organism evidence="1 2">
    <name type="scientific">Phaeosphaeria nodorum (strain SN15 / ATCC MYA-4574 / FGSC 10173)</name>
    <name type="common">Glume blotch fungus</name>
    <name type="synonym">Parastagonospora nodorum</name>
    <dbReference type="NCBI Taxonomy" id="321614"/>
    <lineage>
        <taxon>Eukaryota</taxon>
        <taxon>Fungi</taxon>
        <taxon>Dikarya</taxon>
        <taxon>Ascomycota</taxon>
        <taxon>Pezizomycotina</taxon>
        <taxon>Dothideomycetes</taxon>
        <taxon>Pleosporomycetidae</taxon>
        <taxon>Pleosporales</taxon>
        <taxon>Pleosporineae</taxon>
        <taxon>Phaeosphaeriaceae</taxon>
        <taxon>Parastagonospora</taxon>
    </lineage>
</organism>
<name>A0A7U2HW24_PHANO</name>
<keyword evidence="2" id="KW-1185">Reference proteome</keyword>
<gene>
    <name evidence="1" type="ORF">JI435_405000</name>
</gene>
<accession>A0A7U2HW24</accession>
<reference evidence="2" key="1">
    <citation type="journal article" date="2021" name="BMC Genomics">
        <title>Chromosome-level genome assembly and manually-curated proteome of model necrotroph Parastagonospora nodorum Sn15 reveals a genome-wide trove of candidate effector homologs, and redundancy of virulence-related functions within an accessory chromosome.</title>
        <authorList>
            <person name="Bertazzoni S."/>
            <person name="Jones D.A.B."/>
            <person name="Phan H.T."/>
            <person name="Tan K.-C."/>
            <person name="Hane J.K."/>
        </authorList>
    </citation>
    <scope>NUCLEOTIDE SEQUENCE [LARGE SCALE GENOMIC DNA]</scope>
    <source>
        <strain evidence="2">SN15 / ATCC MYA-4574 / FGSC 10173)</strain>
    </source>
</reference>
<evidence type="ECO:0000313" key="1">
    <source>
        <dbReference type="EMBL" id="QRC94020.1"/>
    </source>
</evidence>
<dbReference type="EMBL" id="CP069026">
    <property type="protein sequence ID" value="QRC94020.1"/>
    <property type="molecule type" value="Genomic_DNA"/>
</dbReference>
<proteinExistence type="predicted"/>